<dbReference type="Pfam" id="PF02171">
    <property type="entry name" value="Piwi"/>
    <property type="match status" value="1"/>
</dbReference>
<dbReference type="Gene3D" id="3.40.50.2300">
    <property type="match status" value="2"/>
</dbReference>
<dbReference type="PROSITE" id="PS50822">
    <property type="entry name" value="PIWI"/>
    <property type="match status" value="1"/>
</dbReference>
<dbReference type="PANTHER" id="PTHR22891">
    <property type="entry name" value="EUKARYOTIC TRANSLATION INITIATION FACTOR 2C"/>
    <property type="match status" value="1"/>
</dbReference>
<feature type="compositionally biased region" description="Low complexity" evidence="1">
    <location>
        <begin position="88"/>
        <end position="104"/>
    </location>
</feature>
<proteinExistence type="predicted"/>
<evidence type="ECO:0000313" key="4">
    <source>
        <dbReference type="WBParaSite" id="ACRNAN_scaffold3178.g11152.t2"/>
    </source>
</evidence>
<dbReference type="GO" id="GO:0003723">
    <property type="term" value="F:RNA binding"/>
    <property type="evidence" value="ECO:0007669"/>
    <property type="project" value="InterPro"/>
</dbReference>
<dbReference type="Gene3D" id="2.170.260.10">
    <property type="entry name" value="paz domain"/>
    <property type="match status" value="1"/>
</dbReference>
<dbReference type="AlphaFoldDB" id="A0A914DMS0"/>
<name>A0A914DMS0_9BILA</name>
<keyword evidence="3" id="KW-1185">Reference proteome</keyword>
<reference evidence="4" key="1">
    <citation type="submission" date="2022-11" db="UniProtKB">
        <authorList>
            <consortium name="WormBaseParasite"/>
        </authorList>
    </citation>
    <scope>IDENTIFICATION</scope>
</reference>
<dbReference type="CDD" id="cd02846">
    <property type="entry name" value="PAZ_argonaute_like"/>
    <property type="match status" value="1"/>
</dbReference>
<accession>A0A914DMS0</accession>
<feature type="region of interest" description="Disordered" evidence="1">
    <location>
        <begin position="60"/>
        <end position="119"/>
    </location>
</feature>
<protein>
    <submittedName>
        <fullName evidence="4">Piwi domain-containing protein</fullName>
    </submittedName>
</protein>
<dbReference type="SMART" id="SM00950">
    <property type="entry name" value="Piwi"/>
    <property type="match status" value="1"/>
</dbReference>
<evidence type="ECO:0000313" key="3">
    <source>
        <dbReference type="Proteomes" id="UP000887540"/>
    </source>
</evidence>
<dbReference type="InterPro" id="IPR036397">
    <property type="entry name" value="RNaseH_sf"/>
</dbReference>
<organism evidence="3 4">
    <name type="scientific">Acrobeloides nanus</name>
    <dbReference type="NCBI Taxonomy" id="290746"/>
    <lineage>
        <taxon>Eukaryota</taxon>
        <taxon>Metazoa</taxon>
        <taxon>Ecdysozoa</taxon>
        <taxon>Nematoda</taxon>
        <taxon>Chromadorea</taxon>
        <taxon>Rhabditida</taxon>
        <taxon>Tylenchina</taxon>
        <taxon>Cephalobomorpha</taxon>
        <taxon>Cephaloboidea</taxon>
        <taxon>Cephalobidae</taxon>
        <taxon>Acrobeloides</taxon>
    </lineage>
</organism>
<evidence type="ECO:0000256" key="1">
    <source>
        <dbReference type="SAM" id="MobiDB-lite"/>
    </source>
</evidence>
<dbReference type="InterPro" id="IPR003165">
    <property type="entry name" value="Piwi"/>
</dbReference>
<dbReference type="InterPro" id="IPR036085">
    <property type="entry name" value="PAZ_dom_sf"/>
</dbReference>
<dbReference type="InterPro" id="IPR003100">
    <property type="entry name" value="PAZ_dom"/>
</dbReference>
<dbReference type="SUPFAM" id="SSF101690">
    <property type="entry name" value="PAZ domain"/>
    <property type="match status" value="1"/>
</dbReference>
<feature type="compositionally biased region" description="Polar residues" evidence="1">
    <location>
        <begin position="105"/>
        <end position="115"/>
    </location>
</feature>
<feature type="region of interest" description="Disordered" evidence="1">
    <location>
        <begin position="776"/>
        <end position="807"/>
    </location>
</feature>
<sequence>MDEHNIDPMEAILPFHKAPGNYSEGLLTVKSNLYGLRLPETKPKIYRYYIEIKIATAELTEGSPSEASSNIGEDSRHSGENGNGNGHGSNESGEENGNGNTTNGVTHDSNGSSDAESPKEVRISGLINLTKARIRGDASVIYRRACFRKVWNEMLARNGEVFPGDKHRYYFDLEQTVYALDALNFIDSERTVGKRIIMETGPNFFPEAVKVDVTLKRAGHVVLGKYDPGVNLDLTAINNEMMQFLEIVTSQAALFNPDEHIVFAAGKSYLLAPEHYTFTKQDIVDLPEGTYVGLGSHKSVRYVEGPRGRMYNNAAVLVESKKTPFHSPQSLADKAYLLGIVDDECRPKRQYDSKHFNKCLAGLYVLNALSNGNRNGNGDMTFREPFYKVHGIDLTLTPETHRFNFRHDGEEQFVSVLEYYRDYKQVELQFPHSPLVLIKIGAFKTARTLHFPMEMLIVVDNQRVTTEKQSNELISKLIRACAIPPSKMAEQIGKHVKALQLSDPISPFLQQAQISVISRPLTVNARLLAHPTILYEHDMAQQVNNRGSWDVKVNTHFIIPASCNSWAVTYITDGSGQHFFNNQMNTLRELTNQMSTLANSRGMKLAAPLDIRQIPNTFEALDGRFKVLKQHNVEFAFFVTYERVKNMHDNMKLLECQYEIVTQDLNSKTMDNVVGKRQRLTLVIFYNMKLLECQYEIVTQDLNSKTMDNVVGKRQRLTLENVLMKTNMKLGGLNHSIRIDRQEFQQLLNPRTLYIGFGMNHPAGGMLSLPTTAPELEEAAKKRAAEEKKTEEQKKYLKKPIGPPPPPPSVVGLAANDGVHPFEFTGDYVYQPARRDEKVAILSRSRDESRPLLQDVVETIITRFQKNRKFLPEKIVIYRNGCSEGQFANVLVYEVPLIKAAMKNMGCNDTKLTFIVPNKLHSMRLYPAEIDPNAVKAPEQNIKPGFVVDTGVVHPTMDEFYLCSHTTLQGTAKVPRYTVIFTDDKDLTADHVQEMTYALAYGHQIVRSPTSIPSPVYIAGHYAERGRKVVNAFMSTDTTYNEIHEYYRGHIQRTNNVDRYAAWKQDISEEQQAKINLFNSKITLHNHETLRRRRINA</sequence>
<dbReference type="Proteomes" id="UP000887540">
    <property type="component" value="Unplaced"/>
</dbReference>
<feature type="compositionally biased region" description="Polar residues" evidence="1">
    <location>
        <begin position="62"/>
        <end position="72"/>
    </location>
</feature>
<dbReference type="InterPro" id="IPR012337">
    <property type="entry name" value="RNaseH-like_sf"/>
</dbReference>
<evidence type="ECO:0000259" key="2">
    <source>
        <dbReference type="PROSITE" id="PS50822"/>
    </source>
</evidence>
<feature type="domain" description="Piwi" evidence="2">
    <location>
        <begin position="697"/>
        <end position="1031"/>
    </location>
</feature>
<dbReference type="WBParaSite" id="ACRNAN_scaffold3178.g11152.t2">
    <property type="protein sequence ID" value="ACRNAN_scaffold3178.g11152.t2"/>
    <property type="gene ID" value="ACRNAN_scaffold3178.g11152"/>
</dbReference>
<feature type="compositionally biased region" description="Basic and acidic residues" evidence="1">
    <location>
        <begin position="778"/>
        <end position="795"/>
    </location>
</feature>
<dbReference type="Pfam" id="PF02170">
    <property type="entry name" value="PAZ"/>
    <property type="match status" value="1"/>
</dbReference>
<dbReference type="Gene3D" id="3.30.420.10">
    <property type="entry name" value="Ribonuclease H-like superfamily/Ribonuclease H"/>
    <property type="match status" value="1"/>
</dbReference>
<dbReference type="SUPFAM" id="SSF53098">
    <property type="entry name" value="Ribonuclease H-like"/>
    <property type="match status" value="1"/>
</dbReference>